<evidence type="ECO:0000259" key="2">
    <source>
        <dbReference type="Pfam" id="PF03354"/>
    </source>
</evidence>
<dbReference type="PANTHER" id="PTHR41287:SF1">
    <property type="entry name" value="PROTEIN YMFN"/>
    <property type="match status" value="1"/>
</dbReference>
<reference evidence="4 5" key="1">
    <citation type="submission" date="2017-03" db="EMBL/GenBank/DDBJ databases">
        <authorList>
            <person name="Afonso C.L."/>
            <person name="Miller P.J."/>
            <person name="Scott M.A."/>
            <person name="Spackman E."/>
            <person name="Goraichik I."/>
            <person name="Dimitrov K.M."/>
            <person name="Suarez D.L."/>
            <person name="Swayne D.E."/>
        </authorList>
    </citation>
    <scope>NUCLEOTIDE SEQUENCE [LARGE SCALE GENOMIC DNA]</scope>
    <source>
        <strain evidence="4 5">CECT 7751</strain>
    </source>
</reference>
<accession>A0A1X7A6R5</accession>
<evidence type="ECO:0000313" key="5">
    <source>
        <dbReference type="Proteomes" id="UP000193963"/>
    </source>
</evidence>
<feature type="domain" description="Terminase large subunit-like ATPase" evidence="2">
    <location>
        <begin position="92"/>
        <end position="273"/>
    </location>
</feature>
<evidence type="ECO:0000256" key="1">
    <source>
        <dbReference type="SAM" id="MobiDB-lite"/>
    </source>
</evidence>
<dbReference type="RefSeq" id="WP_085889737.1">
    <property type="nucleotide sequence ID" value="NZ_FWFN01000009.1"/>
</dbReference>
<feature type="domain" description="Terminase large subunit-like endonuclease" evidence="3">
    <location>
        <begin position="283"/>
        <end position="505"/>
    </location>
</feature>
<dbReference type="PANTHER" id="PTHR41287">
    <property type="match status" value="1"/>
</dbReference>
<name>A0A1X7A6R5_9RHOB</name>
<dbReference type="InterPro" id="IPR046462">
    <property type="entry name" value="TerL_nuclease"/>
</dbReference>
<sequence length="615" mass="68279">MTEDPIEIGPRVPAEVDPVTSWAQQVAAGEIVAGPYIRAAARRHLRDLRDGSARGLVWDLPAAMRAVRFFPDMLALNGGRFTGQPFHLHPSQAFRVGSLFGWKWSPDHVDPLRRGRRRFRRFYDEEGKGNGKSPMLAGIGLYMLVSDGESAAEVYAAASKKDQAQVLFRDAVAAVEQSRRLSRRIKSHGKDPVWQLSYRGRRGDRRFFKPISADDGQSGPRPHCALCDEVHEHKNRDVIDMLERGFKFREQPLLCMATNAGTDRKSICYEEHTHAVNVVTGTIEDDETFAFVCSLDDGDDWEEDPSCWIKANPCLGEILTDTFLAGEVRKARQMPGKRNGIARLHFCEWTQSVTAAIKRETWAAVQKPLDLEALIASGVPCFGGLDLSQTRDFTALSLVWLLDATKGSERMAAKTWIWTPEDTLRARAARDQAPYDQWAAAGHVEAVPGERLHYGWLAEALASINARFAPEAIAGDQYGLERLGDNLADLGVSLPVVIHPQGFQKRILEKDPNAPEGQGEVFLWMPHSINQFEEALGDGRLEVDPNPLLDSMAAGVTYAENRSGYRMFDKEKAHVRIDGMVSLAMGVGMALCRERSAGPSSPWDDPNFTMGGSWG</sequence>
<dbReference type="InterPro" id="IPR027417">
    <property type="entry name" value="P-loop_NTPase"/>
</dbReference>
<organism evidence="4 5">
    <name type="scientific">Pseudooceanicola marinus</name>
    <dbReference type="NCBI Taxonomy" id="396013"/>
    <lineage>
        <taxon>Bacteria</taxon>
        <taxon>Pseudomonadati</taxon>
        <taxon>Pseudomonadota</taxon>
        <taxon>Alphaproteobacteria</taxon>
        <taxon>Rhodobacterales</taxon>
        <taxon>Paracoccaceae</taxon>
        <taxon>Pseudooceanicola</taxon>
    </lineage>
</organism>
<gene>
    <name evidence="4" type="ORF">PSM7751_03710</name>
</gene>
<dbReference type="GO" id="GO:0004519">
    <property type="term" value="F:endonuclease activity"/>
    <property type="evidence" value="ECO:0007669"/>
    <property type="project" value="InterPro"/>
</dbReference>
<dbReference type="Proteomes" id="UP000193963">
    <property type="component" value="Unassembled WGS sequence"/>
</dbReference>
<dbReference type="AlphaFoldDB" id="A0A1X7A6R5"/>
<dbReference type="Pfam" id="PF20441">
    <property type="entry name" value="TerL_nuclease"/>
    <property type="match status" value="1"/>
</dbReference>
<proteinExistence type="predicted"/>
<dbReference type="InterPro" id="IPR046461">
    <property type="entry name" value="TerL_ATPase"/>
</dbReference>
<dbReference type="Pfam" id="PF03354">
    <property type="entry name" value="TerL_ATPase"/>
    <property type="match status" value="1"/>
</dbReference>
<dbReference type="Gene3D" id="3.40.50.300">
    <property type="entry name" value="P-loop containing nucleotide triphosphate hydrolases"/>
    <property type="match status" value="1"/>
</dbReference>
<evidence type="ECO:0000259" key="3">
    <source>
        <dbReference type="Pfam" id="PF20441"/>
    </source>
</evidence>
<protein>
    <submittedName>
        <fullName evidence="4">Phage Terminase</fullName>
    </submittedName>
</protein>
<dbReference type="InterPro" id="IPR005021">
    <property type="entry name" value="Terminase_largesu-like"/>
</dbReference>
<feature type="region of interest" description="Disordered" evidence="1">
    <location>
        <begin position="596"/>
        <end position="615"/>
    </location>
</feature>
<evidence type="ECO:0000313" key="4">
    <source>
        <dbReference type="EMBL" id="SLN70299.1"/>
    </source>
</evidence>
<dbReference type="OrthoDB" id="9760250at2"/>
<dbReference type="EMBL" id="FWFN01000009">
    <property type="protein sequence ID" value="SLN70299.1"/>
    <property type="molecule type" value="Genomic_DNA"/>
</dbReference>
<keyword evidence="5" id="KW-1185">Reference proteome</keyword>